<feature type="domain" description="Calcineurin-like phosphoesterase" evidence="1">
    <location>
        <begin position="124"/>
        <end position="380"/>
    </location>
</feature>
<dbReference type="Proteomes" id="UP000198386">
    <property type="component" value="Unassembled WGS sequence"/>
</dbReference>
<proteinExistence type="predicted"/>
<dbReference type="InterPro" id="IPR004843">
    <property type="entry name" value="Calcineurin-like_PHP"/>
</dbReference>
<dbReference type="InterPro" id="IPR029052">
    <property type="entry name" value="Metallo-depent_PP-like"/>
</dbReference>
<dbReference type="SUPFAM" id="SSF56300">
    <property type="entry name" value="Metallo-dependent phosphatases"/>
    <property type="match status" value="1"/>
</dbReference>
<dbReference type="InterPro" id="IPR051158">
    <property type="entry name" value="Metallophosphoesterase_sf"/>
</dbReference>
<protein>
    <submittedName>
        <fullName evidence="2">3',5'-cyclic AMP phosphodiesterase CpdA</fullName>
    </submittedName>
</protein>
<keyword evidence="3" id="KW-1185">Reference proteome</keyword>
<dbReference type="AlphaFoldDB" id="A0A239FC58"/>
<dbReference type="EMBL" id="FZOH01000005">
    <property type="protein sequence ID" value="SNS54311.1"/>
    <property type="molecule type" value="Genomic_DNA"/>
</dbReference>
<sequence>MTGRAVLGPHEPRRSLVKLRLDFDYEAFVAENRAPDLLRHLAETLNINAADIALVDLRSGCVILVISLPEDKAAELLRLASSGPGRAALAGNIRLLSVREGDVIEAAPLSHLHQSKFESHLSWLHISDMHITADFADNTSDTAADLERFLEDLPSCLEEAEIAPDAVFFTGDVAQSGAAEEYESAETFFVELQERLPHQSRFAPLIIVPGNHDVTWDAIDPKTELKLRRELSNTNNADAICDAADAYIRERHRNYEDFLISGKSAIRVPGDGERFFAHKFFAPVRGVEVGVAAFDSALLSTRKDLVGKATASAVGDLDLQFLRLGRRQLRSVAAPLKDCTIRIALMHHEPLSEWYADPDRELQRQELTKYDFVLRGHQHETRARVAPKIAGSDDFIELAPGALHTQPHWFQGFMAVELDLKSHLMRVTVWSVTGHARRWMRDREFGEDGRTLRALPDKVIRRLRD</sequence>
<reference evidence="3" key="1">
    <citation type="submission" date="2017-06" db="EMBL/GenBank/DDBJ databases">
        <authorList>
            <person name="Varghese N."/>
            <person name="Submissions S."/>
        </authorList>
    </citation>
    <scope>NUCLEOTIDE SEQUENCE [LARGE SCALE GENOMIC DNA]</scope>
    <source>
        <strain evidence="3">DSM 45423</strain>
    </source>
</reference>
<dbReference type="PANTHER" id="PTHR31302:SF0">
    <property type="entry name" value="TRANSMEMBRANE PROTEIN WITH METALLOPHOSPHOESTERASE DOMAIN"/>
    <property type="match status" value="1"/>
</dbReference>
<evidence type="ECO:0000313" key="2">
    <source>
        <dbReference type="EMBL" id="SNS54311.1"/>
    </source>
</evidence>
<accession>A0A239FC58</accession>
<evidence type="ECO:0000259" key="1">
    <source>
        <dbReference type="Pfam" id="PF00149"/>
    </source>
</evidence>
<dbReference type="Gene3D" id="3.60.21.10">
    <property type="match status" value="1"/>
</dbReference>
<gene>
    <name evidence="2" type="ORF">SAMN04488107_2944</name>
</gene>
<evidence type="ECO:0000313" key="3">
    <source>
        <dbReference type="Proteomes" id="UP000198386"/>
    </source>
</evidence>
<name>A0A239FC58_9ACTN</name>
<dbReference type="Pfam" id="PF00149">
    <property type="entry name" value="Metallophos"/>
    <property type="match status" value="1"/>
</dbReference>
<dbReference type="OrthoDB" id="5241795at2"/>
<organism evidence="2 3">
    <name type="scientific">Geodermatophilus saharensis</name>
    <dbReference type="NCBI Taxonomy" id="1137994"/>
    <lineage>
        <taxon>Bacteria</taxon>
        <taxon>Bacillati</taxon>
        <taxon>Actinomycetota</taxon>
        <taxon>Actinomycetes</taxon>
        <taxon>Geodermatophilales</taxon>
        <taxon>Geodermatophilaceae</taxon>
        <taxon>Geodermatophilus</taxon>
    </lineage>
</organism>
<dbReference type="PANTHER" id="PTHR31302">
    <property type="entry name" value="TRANSMEMBRANE PROTEIN WITH METALLOPHOSPHOESTERASE DOMAIN-RELATED"/>
    <property type="match status" value="1"/>
</dbReference>
<dbReference type="GO" id="GO:0016787">
    <property type="term" value="F:hydrolase activity"/>
    <property type="evidence" value="ECO:0007669"/>
    <property type="project" value="InterPro"/>
</dbReference>